<dbReference type="EMBL" id="BK059132">
    <property type="protein sequence ID" value="DAE33117.1"/>
    <property type="molecule type" value="Genomic_DNA"/>
</dbReference>
<reference evidence="1" key="1">
    <citation type="journal article" date="2021" name="Proc. Natl. Acad. Sci. U.S.A.">
        <title>A Catalog of Tens of Thousands of Viruses from Human Metagenomes Reveals Hidden Associations with Chronic Diseases.</title>
        <authorList>
            <person name="Tisza M.J."/>
            <person name="Buck C.B."/>
        </authorList>
    </citation>
    <scope>NUCLEOTIDE SEQUENCE</scope>
    <source>
        <strain evidence="1">Ctrcb4</strain>
    </source>
</reference>
<sequence length="35" mass="4056">MEVFDKNQLLEHQMQFMGLTLTLKKSGNTMQKDLG</sequence>
<name>A0A8S5RPV8_9VIRU</name>
<evidence type="ECO:0000313" key="1">
    <source>
        <dbReference type="EMBL" id="DAE33117.1"/>
    </source>
</evidence>
<protein>
    <submittedName>
        <fullName evidence="1">Uncharacterized protein</fullName>
    </submittedName>
</protein>
<proteinExistence type="predicted"/>
<organism evidence="1">
    <name type="scientific">virus sp. ctrcb4</name>
    <dbReference type="NCBI Taxonomy" id="2825824"/>
    <lineage>
        <taxon>Viruses</taxon>
    </lineage>
</organism>
<accession>A0A8S5RPV8</accession>